<sequence length="208" mass="23741">MIKNASKISLPMPIIRYMLTNGTVRQKNILYEICKQLFLLQPFPPICCNITFTEKRSNKNCIIGQSLRIFHSPPPKIGNLFLTKTINAPKSLTILSKLISKIAKCEIWSLDVVGQIVSWKNLQFLLESETIKYFSFIEGKIIASDENLISIKDVIEVGDKIYLNSAAFTQTTVAKLAILNRKEKFTYFEIGNVDCSFNFNDFENFVKV</sequence>
<evidence type="ECO:0000313" key="1">
    <source>
        <dbReference type="Proteomes" id="UP000887578"/>
    </source>
</evidence>
<accession>A0A914PYM4</accession>
<reference evidence="2" key="1">
    <citation type="submission" date="2022-11" db="UniProtKB">
        <authorList>
            <consortium name="WormBaseParasite"/>
        </authorList>
    </citation>
    <scope>IDENTIFICATION</scope>
</reference>
<dbReference type="AlphaFoldDB" id="A0A914PYM4"/>
<evidence type="ECO:0000313" key="2">
    <source>
        <dbReference type="WBParaSite" id="PDA_v2.g2394.t1"/>
    </source>
</evidence>
<protein>
    <submittedName>
        <fullName evidence="2">Uncharacterized protein</fullName>
    </submittedName>
</protein>
<name>A0A914PYM4_9BILA</name>
<dbReference type="Proteomes" id="UP000887578">
    <property type="component" value="Unplaced"/>
</dbReference>
<dbReference type="WBParaSite" id="PDA_v2.g2394.t1">
    <property type="protein sequence ID" value="PDA_v2.g2394.t1"/>
    <property type="gene ID" value="PDA_v2.g2394"/>
</dbReference>
<organism evidence="1 2">
    <name type="scientific">Panagrolaimus davidi</name>
    <dbReference type="NCBI Taxonomy" id="227884"/>
    <lineage>
        <taxon>Eukaryota</taxon>
        <taxon>Metazoa</taxon>
        <taxon>Ecdysozoa</taxon>
        <taxon>Nematoda</taxon>
        <taxon>Chromadorea</taxon>
        <taxon>Rhabditida</taxon>
        <taxon>Tylenchina</taxon>
        <taxon>Panagrolaimomorpha</taxon>
        <taxon>Panagrolaimoidea</taxon>
        <taxon>Panagrolaimidae</taxon>
        <taxon>Panagrolaimus</taxon>
    </lineage>
</organism>
<keyword evidence="1" id="KW-1185">Reference proteome</keyword>
<proteinExistence type="predicted"/>